<evidence type="ECO:0000313" key="2">
    <source>
        <dbReference type="Proteomes" id="UP000054630"/>
    </source>
</evidence>
<gene>
    <name evidence="1" type="ORF">T07_2046</name>
</gene>
<reference evidence="1 2" key="1">
    <citation type="submission" date="2015-01" db="EMBL/GenBank/DDBJ databases">
        <title>Evolution of Trichinella species and genotypes.</title>
        <authorList>
            <person name="Korhonen P.K."/>
            <person name="Edoardo P."/>
            <person name="Giuseppe L.R."/>
            <person name="Gasser R.B."/>
        </authorList>
    </citation>
    <scope>NUCLEOTIDE SEQUENCE [LARGE SCALE GENOMIC DNA]</scope>
    <source>
        <strain evidence="1">ISS37</strain>
    </source>
</reference>
<organism evidence="1 2">
    <name type="scientific">Trichinella nelsoni</name>
    <dbReference type="NCBI Taxonomy" id="6336"/>
    <lineage>
        <taxon>Eukaryota</taxon>
        <taxon>Metazoa</taxon>
        <taxon>Ecdysozoa</taxon>
        <taxon>Nematoda</taxon>
        <taxon>Enoplea</taxon>
        <taxon>Dorylaimia</taxon>
        <taxon>Trichinellida</taxon>
        <taxon>Trichinellidae</taxon>
        <taxon>Trichinella</taxon>
    </lineage>
</organism>
<accession>A0A0V0RLV9</accession>
<proteinExistence type="predicted"/>
<name>A0A0V0RLV9_9BILA</name>
<comment type="caution">
    <text evidence="1">The sequence shown here is derived from an EMBL/GenBank/DDBJ whole genome shotgun (WGS) entry which is preliminary data.</text>
</comment>
<dbReference type="Proteomes" id="UP000054630">
    <property type="component" value="Unassembled WGS sequence"/>
</dbReference>
<evidence type="ECO:0000313" key="1">
    <source>
        <dbReference type="EMBL" id="KRX15410.1"/>
    </source>
</evidence>
<keyword evidence="2" id="KW-1185">Reference proteome</keyword>
<dbReference type="EMBL" id="JYDL01000132">
    <property type="protein sequence ID" value="KRX15410.1"/>
    <property type="molecule type" value="Genomic_DNA"/>
</dbReference>
<dbReference type="AlphaFoldDB" id="A0A0V0RLV9"/>
<protein>
    <submittedName>
        <fullName evidence="1">Uncharacterized protein</fullName>
    </submittedName>
</protein>
<sequence>MCDAPHLNLQYDPPSIPYHLLPVSVSIMSIVRNSFFHSFSIIFYICGGNSASGSFRQTYVDLVSSPMNIS</sequence>